<keyword evidence="1" id="KW-0732">Signal</keyword>
<accession>A0A853C799</accession>
<comment type="caution">
    <text evidence="2">The sequence shown here is derived from an EMBL/GenBank/DDBJ whole genome shotgun (WGS) entry which is preliminary data.</text>
</comment>
<feature type="chain" id="PRO_5038743949" description="DUF2993 domain-containing protein" evidence="1">
    <location>
        <begin position="20"/>
        <end position="417"/>
    </location>
</feature>
<name>A0A853C799_9ACTN</name>
<evidence type="ECO:0008006" key="4">
    <source>
        <dbReference type="Google" id="ProtNLM"/>
    </source>
</evidence>
<dbReference type="RefSeq" id="WP_179669395.1">
    <property type="nucleotide sequence ID" value="NZ_JACCFP010000001.1"/>
</dbReference>
<proteinExistence type="predicted"/>
<dbReference type="EMBL" id="JACCFP010000001">
    <property type="protein sequence ID" value="NYJ03109.1"/>
    <property type="molecule type" value="Genomic_DNA"/>
</dbReference>
<dbReference type="Proteomes" id="UP000530424">
    <property type="component" value="Unassembled WGS sequence"/>
</dbReference>
<protein>
    <recommendedName>
        <fullName evidence="4">DUF2993 domain-containing protein</fullName>
    </recommendedName>
</protein>
<reference evidence="2 3" key="1">
    <citation type="submission" date="2020-07" db="EMBL/GenBank/DDBJ databases">
        <title>Sequencing the genomes of 1000 actinobacteria strains.</title>
        <authorList>
            <person name="Klenk H.-P."/>
        </authorList>
    </citation>
    <scope>NUCLEOTIDE SEQUENCE [LARGE SCALE GENOMIC DNA]</scope>
    <source>
        <strain evidence="2 3">DSM 103833</strain>
    </source>
</reference>
<sequence>MRKLAALLALAVAMTTVLVTVSVAPASAEKRPTKYGMSAYGFGARVKGGDLPVGSGPIAESVIACNNIAGITRSNATASVEVPGLGTIEGVETTTWTRKRGKAVHSYARHRIADVQLLEAGGAIIALTGVEAWAHTWADAAGKFHAETKQKVLGLKLTLPGQDPIELDLPEVGEPIKIPGVGSVTLGAGVTRQNEKGAKAKSTGIAVHLAATNSRVILARASTKIGKADLGVFGGIAYGVSADILGDVVGVGRIPQVFMPCDGTDGEVIEKDVLQVDLPALASVGAVSVRQKAQAFKNKASGYEMAEVADISLLNGMIEISGISARAYVRRERGKKKVIRDSTGTNVLTLTVDGEPTPIPLEGLEIPGLLKIEEGIERKLKGGLEVTALRLTLLDGTGATINLGVARMRVGQLPPLR</sequence>
<evidence type="ECO:0000313" key="3">
    <source>
        <dbReference type="Proteomes" id="UP000530424"/>
    </source>
</evidence>
<evidence type="ECO:0000313" key="2">
    <source>
        <dbReference type="EMBL" id="NYJ03109.1"/>
    </source>
</evidence>
<keyword evidence="3" id="KW-1185">Reference proteome</keyword>
<feature type="signal peptide" evidence="1">
    <location>
        <begin position="1"/>
        <end position="19"/>
    </location>
</feature>
<gene>
    <name evidence="2" type="ORF">HNR19_003807</name>
</gene>
<evidence type="ECO:0000256" key="1">
    <source>
        <dbReference type="SAM" id="SignalP"/>
    </source>
</evidence>
<organism evidence="2 3">
    <name type="scientific">Nocardioides thalensis</name>
    <dbReference type="NCBI Taxonomy" id="1914755"/>
    <lineage>
        <taxon>Bacteria</taxon>
        <taxon>Bacillati</taxon>
        <taxon>Actinomycetota</taxon>
        <taxon>Actinomycetes</taxon>
        <taxon>Propionibacteriales</taxon>
        <taxon>Nocardioidaceae</taxon>
        <taxon>Nocardioides</taxon>
    </lineage>
</organism>
<dbReference type="NCBIfam" id="NF040603">
    <property type="entry name" value="choice_anch_P"/>
    <property type="match status" value="2"/>
</dbReference>
<dbReference type="AlphaFoldDB" id="A0A853C799"/>